<dbReference type="InterPro" id="IPR042411">
    <property type="entry name" value="WDR27"/>
</dbReference>
<proteinExistence type="predicted"/>
<dbReference type="InterPro" id="IPR015943">
    <property type="entry name" value="WD40/YVTN_repeat-like_dom_sf"/>
</dbReference>
<protein>
    <submittedName>
        <fullName evidence="1">Uncharacterized protein</fullName>
    </submittedName>
</protein>
<dbReference type="SUPFAM" id="SSF50978">
    <property type="entry name" value="WD40 repeat-like"/>
    <property type="match status" value="1"/>
</dbReference>
<evidence type="ECO:0000313" key="1">
    <source>
        <dbReference type="EMBL" id="CEK53885.1"/>
    </source>
</evidence>
<name>A0A0B6YEF2_9EUPU</name>
<dbReference type="InterPro" id="IPR036322">
    <property type="entry name" value="WD40_repeat_dom_sf"/>
</dbReference>
<dbReference type="PANTHER" id="PTHR44525:SF1">
    <property type="entry name" value="WD REPEAT-CONTAINING PROTEIN 27"/>
    <property type="match status" value="1"/>
</dbReference>
<sequence>SDDRSFCVWDTQDSILLFRSKIISASPLISISMSWKSPQIAVGTADGYLKVFDLTDGNDFRQLSNINISLALRK</sequence>
<feature type="non-terminal residue" evidence="1">
    <location>
        <position position="74"/>
    </location>
</feature>
<dbReference type="Gene3D" id="2.130.10.10">
    <property type="entry name" value="YVTN repeat-like/Quinoprotein amine dehydrogenase"/>
    <property type="match status" value="1"/>
</dbReference>
<feature type="non-terminal residue" evidence="1">
    <location>
        <position position="1"/>
    </location>
</feature>
<dbReference type="PANTHER" id="PTHR44525">
    <property type="entry name" value="WD REPEAT-CONTAINING PROTEIN 27"/>
    <property type="match status" value="1"/>
</dbReference>
<dbReference type="AlphaFoldDB" id="A0A0B6YEF2"/>
<gene>
    <name evidence="1" type="primary">ORF21476</name>
</gene>
<organism evidence="1">
    <name type="scientific">Arion vulgaris</name>
    <dbReference type="NCBI Taxonomy" id="1028688"/>
    <lineage>
        <taxon>Eukaryota</taxon>
        <taxon>Metazoa</taxon>
        <taxon>Spiralia</taxon>
        <taxon>Lophotrochozoa</taxon>
        <taxon>Mollusca</taxon>
        <taxon>Gastropoda</taxon>
        <taxon>Heterobranchia</taxon>
        <taxon>Euthyneura</taxon>
        <taxon>Panpulmonata</taxon>
        <taxon>Eupulmonata</taxon>
        <taxon>Stylommatophora</taxon>
        <taxon>Helicina</taxon>
        <taxon>Arionoidea</taxon>
        <taxon>Arionidae</taxon>
        <taxon>Arion</taxon>
    </lineage>
</organism>
<dbReference type="EMBL" id="HACG01007020">
    <property type="protein sequence ID" value="CEK53885.1"/>
    <property type="molecule type" value="Transcribed_RNA"/>
</dbReference>
<accession>A0A0B6YEF2</accession>
<reference evidence="1" key="1">
    <citation type="submission" date="2014-12" db="EMBL/GenBank/DDBJ databases">
        <title>Insight into the proteome of Arion vulgaris.</title>
        <authorList>
            <person name="Aradska J."/>
            <person name="Bulat T."/>
            <person name="Smidak R."/>
            <person name="Sarate P."/>
            <person name="Gangsoo J."/>
            <person name="Sialana F."/>
            <person name="Bilban M."/>
            <person name="Lubec G."/>
        </authorList>
    </citation>
    <scope>NUCLEOTIDE SEQUENCE</scope>
    <source>
        <tissue evidence="1">Skin</tissue>
    </source>
</reference>